<sequence length="118" mass="14293">MYSCYEDKEMQRRIEMEEIYEEVLQMRHRTDLAIQRMQEAQRQKEFQEMKDMLNELVQSTERMSLHLQTIIDNNSRRERQEAHEKVISSMEDNDVEDEPKEVVLQPLPILPPPPYSLK</sequence>
<gene>
    <name evidence="2" type="ORF">OLC1_LOCUS9374</name>
</gene>
<evidence type="ECO:0000256" key="1">
    <source>
        <dbReference type="SAM" id="MobiDB-lite"/>
    </source>
</evidence>
<evidence type="ECO:0000313" key="3">
    <source>
        <dbReference type="Proteomes" id="UP001161247"/>
    </source>
</evidence>
<proteinExistence type="predicted"/>
<protein>
    <submittedName>
        <fullName evidence="2">OLC1v1036123C1</fullName>
    </submittedName>
</protein>
<feature type="region of interest" description="Disordered" evidence="1">
    <location>
        <begin position="74"/>
        <end position="118"/>
    </location>
</feature>
<evidence type="ECO:0000313" key="2">
    <source>
        <dbReference type="EMBL" id="CAI9099327.1"/>
    </source>
</evidence>
<accession>A0AAV1CY24</accession>
<dbReference type="EMBL" id="OX459120">
    <property type="protein sequence ID" value="CAI9099327.1"/>
    <property type="molecule type" value="Genomic_DNA"/>
</dbReference>
<feature type="compositionally biased region" description="Basic and acidic residues" evidence="1">
    <location>
        <begin position="74"/>
        <end position="86"/>
    </location>
</feature>
<reference evidence="2" key="1">
    <citation type="submission" date="2023-03" db="EMBL/GenBank/DDBJ databases">
        <authorList>
            <person name="Julca I."/>
        </authorList>
    </citation>
    <scope>NUCLEOTIDE SEQUENCE</scope>
</reference>
<feature type="compositionally biased region" description="Pro residues" evidence="1">
    <location>
        <begin position="108"/>
        <end position="118"/>
    </location>
</feature>
<keyword evidence="3" id="KW-1185">Reference proteome</keyword>
<dbReference type="Proteomes" id="UP001161247">
    <property type="component" value="Chromosome 3"/>
</dbReference>
<organism evidence="2 3">
    <name type="scientific">Oldenlandia corymbosa var. corymbosa</name>
    <dbReference type="NCBI Taxonomy" id="529605"/>
    <lineage>
        <taxon>Eukaryota</taxon>
        <taxon>Viridiplantae</taxon>
        <taxon>Streptophyta</taxon>
        <taxon>Embryophyta</taxon>
        <taxon>Tracheophyta</taxon>
        <taxon>Spermatophyta</taxon>
        <taxon>Magnoliopsida</taxon>
        <taxon>eudicotyledons</taxon>
        <taxon>Gunneridae</taxon>
        <taxon>Pentapetalae</taxon>
        <taxon>asterids</taxon>
        <taxon>lamiids</taxon>
        <taxon>Gentianales</taxon>
        <taxon>Rubiaceae</taxon>
        <taxon>Rubioideae</taxon>
        <taxon>Spermacoceae</taxon>
        <taxon>Hedyotis-Oldenlandia complex</taxon>
        <taxon>Oldenlandia</taxon>
    </lineage>
</organism>
<dbReference type="AlphaFoldDB" id="A0AAV1CY24"/>
<name>A0AAV1CY24_OLDCO</name>